<organism evidence="1">
    <name type="scientific">Timema monikensis</name>
    <dbReference type="NCBI Taxonomy" id="170555"/>
    <lineage>
        <taxon>Eukaryota</taxon>
        <taxon>Metazoa</taxon>
        <taxon>Ecdysozoa</taxon>
        <taxon>Arthropoda</taxon>
        <taxon>Hexapoda</taxon>
        <taxon>Insecta</taxon>
        <taxon>Pterygota</taxon>
        <taxon>Neoptera</taxon>
        <taxon>Polyneoptera</taxon>
        <taxon>Phasmatodea</taxon>
        <taxon>Timematodea</taxon>
        <taxon>Timematoidea</taxon>
        <taxon>Timematidae</taxon>
        <taxon>Timema</taxon>
    </lineage>
</organism>
<proteinExistence type="predicted"/>
<name>A0A7R9E5C6_9NEOP</name>
<dbReference type="EMBL" id="OB793222">
    <property type="protein sequence ID" value="CAD7426562.1"/>
    <property type="molecule type" value="Genomic_DNA"/>
</dbReference>
<evidence type="ECO:0000313" key="1">
    <source>
        <dbReference type="EMBL" id="CAD7426562.1"/>
    </source>
</evidence>
<dbReference type="AlphaFoldDB" id="A0A7R9E5C6"/>
<sequence length="221" mass="25641">MKPKSAVRLWHKRSTDPEFGCIELINQTQHHHLATLSDSQLAGITTEQTDRATDNQLARDSTRTTTLQVARRRIPLHWIERSRNTLFRFSGLNVLRLFSVTVRLHGILFVLTKQNCKINFYFELNKLQLPSSLNTTSNGNEHVVFHGHYGSVVSWNFLEFHSVENLGHHVVTELIHRLNQHHQQTTTTTNLVVSELEKKMEKFLASQFYKSKFTLSQQVLQ</sequence>
<reference evidence="1" key="1">
    <citation type="submission" date="2020-11" db="EMBL/GenBank/DDBJ databases">
        <authorList>
            <person name="Tran Van P."/>
        </authorList>
    </citation>
    <scope>NUCLEOTIDE SEQUENCE</scope>
</reference>
<gene>
    <name evidence="1" type="ORF">TMSB3V08_LOCUS3444</name>
</gene>
<protein>
    <submittedName>
        <fullName evidence="1">Uncharacterized protein</fullName>
    </submittedName>
</protein>
<accession>A0A7R9E5C6</accession>